<dbReference type="AlphaFoldDB" id="D4GI15"/>
<dbReference type="Proteomes" id="UP000001702">
    <property type="component" value="Chromosome"/>
</dbReference>
<dbReference type="HOGENOM" id="CLU_046066_2_0_6"/>
<organism evidence="3 4">
    <name type="scientific">Pantoea ananatis (strain LMG 20103)</name>
    <dbReference type="NCBI Taxonomy" id="706191"/>
    <lineage>
        <taxon>Bacteria</taxon>
        <taxon>Pseudomonadati</taxon>
        <taxon>Pseudomonadota</taxon>
        <taxon>Gammaproteobacteria</taxon>
        <taxon>Enterobacterales</taxon>
        <taxon>Erwiniaceae</taxon>
        <taxon>Pantoea</taxon>
    </lineage>
</organism>
<protein>
    <recommendedName>
        <fullName evidence="2">AB hydrolase-1 domain-containing protein</fullName>
    </recommendedName>
</protein>
<reference evidence="3 4" key="1">
    <citation type="journal article" date="2010" name="J. Bacteriol.">
        <title>Genome sequence of Pantoea ananatis LMG20103, the causative agent of Eucalyptus blight and dieback.</title>
        <authorList>
            <person name="De Maayer P."/>
            <person name="Chan W.Y."/>
            <person name="Venter S.N."/>
            <person name="Toth I.K."/>
            <person name="Birch P.R."/>
            <person name="Joubert F."/>
            <person name="Coutinho T.A."/>
        </authorList>
    </citation>
    <scope>NUCLEOTIDE SEQUENCE [LARGE SCALE GENOMIC DNA]</scope>
    <source>
        <strain evidence="3 4">LMG 20103</strain>
    </source>
</reference>
<feature type="signal peptide" evidence="1">
    <location>
        <begin position="1"/>
        <end position="32"/>
    </location>
</feature>
<dbReference type="InterPro" id="IPR000073">
    <property type="entry name" value="AB_hydrolase_1"/>
</dbReference>
<dbReference type="PANTHER" id="PTHR37017">
    <property type="entry name" value="AB HYDROLASE-1 DOMAIN-CONTAINING PROTEIN-RELATED"/>
    <property type="match status" value="1"/>
</dbReference>
<keyword evidence="4" id="KW-1185">Reference proteome</keyword>
<keyword evidence="1" id="KW-0732">Signal</keyword>
<dbReference type="Pfam" id="PF12697">
    <property type="entry name" value="Abhydrolase_6"/>
    <property type="match status" value="1"/>
</dbReference>
<dbReference type="ESTHER" id="panam-d4gi15">
    <property type="family name" value="6_AlphaBeta_hydrolase"/>
</dbReference>
<dbReference type="KEGG" id="pam:PANA_0378"/>
<feature type="chain" id="PRO_5003057426" description="AB hydrolase-1 domain-containing protein" evidence="1">
    <location>
        <begin position="33"/>
        <end position="263"/>
    </location>
</feature>
<dbReference type="PANTHER" id="PTHR37017:SF11">
    <property type="entry name" value="ESTERASE_LIPASE_THIOESTERASE DOMAIN-CONTAINING PROTEIN"/>
    <property type="match status" value="1"/>
</dbReference>
<sequence length="263" mass="28191">MERRMWGKTGKAIRLKLAVLLGLTLLSTQIMAEAAAIKNIVLVHGAFTDGSSWKAVITQLQHKGYHVTAVQNPLTSLQDDVNATEHVIARQQGPVLLVGHSWGGVVVADAANDPKVKGMVFLSALVPDSGESAADLLQRLHAPMTGMLADSHGLIWLDSADHFAEIMAGDVPEALVRELTAVQQPIAARAFDDKVKRAAWKSKPSWYLLTTDDKALPPAVQTRIAASIGASIERIASSHMSLVSHPEQVAALIDRAARTLTTP</sequence>
<proteinExistence type="predicted"/>
<gene>
    <name evidence="3" type="ordered locus">PANA_0378</name>
</gene>
<dbReference type="eggNOG" id="COG0412">
    <property type="taxonomic scope" value="Bacteria"/>
</dbReference>
<evidence type="ECO:0000313" key="4">
    <source>
        <dbReference type="Proteomes" id="UP000001702"/>
    </source>
</evidence>
<feature type="domain" description="AB hydrolase-1" evidence="2">
    <location>
        <begin position="40"/>
        <end position="251"/>
    </location>
</feature>
<dbReference type="EMBL" id="CP001875">
    <property type="protein sequence ID" value="ADD75545.1"/>
    <property type="molecule type" value="Genomic_DNA"/>
</dbReference>
<dbReference type="STRING" id="706191.PANA_0378"/>
<evidence type="ECO:0000256" key="1">
    <source>
        <dbReference type="SAM" id="SignalP"/>
    </source>
</evidence>
<dbReference type="Gene3D" id="3.40.50.1820">
    <property type="entry name" value="alpha/beta hydrolase"/>
    <property type="match status" value="1"/>
</dbReference>
<evidence type="ECO:0000313" key="3">
    <source>
        <dbReference type="EMBL" id="ADD75545.1"/>
    </source>
</evidence>
<accession>D4GI15</accession>
<dbReference type="InterPro" id="IPR052897">
    <property type="entry name" value="Sec-Metab_Biosynth_Hydrolase"/>
</dbReference>
<evidence type="ECO:0000259" key="2">
    <source>
        <dbReference type="Pfam" id="PF12697"/>
    </source>
</evidence>
<dbReference type="SUPFAM" id="SSF53474">
    <property type="entry name" value="alpha/beta-Hydrolases"/>
    <property type="match status" value="1"/>
</dbReference>
<dbReference type="InterPro" id="IPR029058">
    <property type="entry name" value="AB_hydrolase_fold"/>
</dbReference>
<name>D4GI15_PANAM</name>